<evidence type="ECO:0000259" key="9">
    <source>
        <dbReference type="Pfam" id="PF02108"/>
    </source>
</evidence>
<keyword evidence="11" id="KW-1185">Reference proteome</keyword>
<evidence type="ECO:0000313" key="11">
    <source>
        <dbReference type="Proteomes" id="UP000000238"/>
    </source>
</evidence>
<dbReference type="GO" id="GO:0044781">
    <property type="term" value="P:bacterial-type flagellum organization"/>
    <property type="evidence" value="ECO:0007669"/>
    <property type="project" value="UniProtKB-KW"/>
</dbReference>
<keyword evidence="4" id="KW-0813">Transport</keyword>
<dbReference type="HOGENOM" id="CLU_1052772_0_0_6"/>
<keyword evidence="10" id="KW-0966">Cell projection</keyword>
<evidence type="ECO:0000256" key="3">
    <source>
        <dbReference type="ARBA" id="ARBA00016507"/>
    </source>
</evidence>
<comment type="similarity">
    <text evidence="2">Belongs to the FliH family.</text>
</comment>
<evidence type="ECO:0000256" key="2">
    <source>
        <dbReference type="ARBA" id="ARBA00006602"/>
    </source>
</evidence>
<dbReference type="PANTHER" id="PTHR34982:SF1">
    <property type="entry name" value="FLAGELLAR ASSEMBLY PROTEIN FLIH"/>
    <property type="match status" value="1"/>
</dbReference>
<evidence type="ECO:0000256" key="8">
    <source>
        <dbReference type="SAM" id="MobiDB-lite"/>
    </source>
</evidence>
<dbReference type="Proteomes" id="UP000000238">
    <property type="component" value="Chromosome"/>
</dbReference>
<keyword evidence="10" id="KW-0969">Cilium</keyword>
<evidence type="ECO:0000256" key="7">
    <source>
        <dbReference type="ARBA" id="ARBA00023225"/>
    </source>
</evidence>
<dbReference type="InterPro" id="IPR051472">
    <property type="entry name" value="T3SS_Stator/FliH"/>
</dbReference>
<gene>
    <name evidence="10" type="primary">fliH1</name>
    <name evidence="10" type="ordered locus">HCH_04076</name>
</gene>
<dbReference type="AlphaFoldDB" id="Q2SEY5"/>
<evidence type="ECO:0000256" key="4">
    <source>
        <dbReference type="ARBA" id="ARBA00022448"/>
    </source>
</evidence>
<evidence type="ECO:0000256" key="1">
    <source>
        <dbReference type="ARBA" id="ARBA00003041"/>
    </source>
</evidence>
<keyword evidence="5" id="KW-1005">Bacterial flagellum biogenesis</keyword>
<evidence type="ECO:0000256" key="5">
    <source>
        <dbReference type="ARBA" id="ARBA00022795"/>
    </source>
</evidence>
<evidence type="ECO:0000313" key="10">
    <source>
        <dbReference type="EMBL" id="ABC30789.1"/>
    </source>
</evidence>
<comment type="function">
    <text evidence="1">Needed for flagellar regrowth and assembly.</text>
</comment>
<dbReference type="EMBL" id="CP000155">
    <property type="protein sequence ID" value="ABC30789.1"/>
    <property type="molecule type" value="Genomic_DNA"/>
</dbReference>
<accession>Q2SEY5</accession>
<evidence type="ECO:0000256" key="6">
    <source>
        <dbReference type="ARBA" id="ARBA00022927"/>
    </source>
</evidence>
<name>Q2SEY5_HAHCH</name>
<proteinExistence type="inferred from homology"/>
<keyword evidence="7" id="KW-1006">Bacterial flagellum protein export</keyword>
<feature type="domain" description="Flagellar assembly protein FliH/Type III secretion system HrpE" evidence="9">
    <location>
        <begin position="125"/>
        <end position="249"/>
    </location>
</feature>
<dbReference type="InterPro" id="IPR018035">
    <property type="entry name" value="Flagellar_FliH/T3SS_HrpE"/>
</dbReference>
<dbReference type="STRING" id="349521.HCH_04076"/>
<dbReference type="Pfam" id="PF02108">
    <property type="entry name" value="FliH"/>
    <property type="match status" value="1"/>
</dbReference>
<dbReference type="OrthoDB" id="6193622at2"/>
<dbReference type="PANTHER" id="PTHR34982">
    <property type="entry name" value="YOP PROTEINS TRANSLOCATION PROTEIN L"/>
    <property type="match status" value="1"/>
</dbReference>
<protein>
    <recommendedName>
        <fullName evidence="3">Flagellar assembly protein FliH</fullName>
    </recommendedName>
</protein>
<dbReference type="eggNOG" id="COG1317">
    <property type="taxonomic scope" value="Bacteria"/>
</dbReference>
<reference evidence="10 11" key="1">
    <citation type="journal article" date="2005" name="Nucleic Acids Res.">
        <title>Genomic blueprint of Hahella chejuensis, a marine microbe producing an algicidal agent.</title>
        <authorList>
            <person name="Jeong H."/>
            <person name="Yim J.H."/>
            <person name="Lee C."/>
            <person name="Choi S.-H."/>
            <person name="Park Y.K."/>
            <person name="Yoon S.H."/>
            <person name="Hur C.-G."/>
            <person name="Kang H.-Y."/>
            <person name="Kim D."/>
            <person name="Lee H.H."/>
            <person name="Park K.H."/>
            <person name="Park S.-H."/>
            <person name="Park H.-S."/>
            <person name="Lee H.K."/>
            <person name="Oh T.K."/>
            <person name="Kim J.F."/>
        </authorList>
    </citation>
    <scope>NUCLEOTIDE SEQUENCE [LARGE SCALE GENOMIC DNA]</scope>
    <source>
        <strain evidence="10 11">KCTC 2396</strain>
    </source>
</reference>
<dbReference type="GO" id="GO:0005829">
    <property type="term" value="C:cytosol"/>
    <property type="evidence" value="ECO:0007669"/>
    <property type="project" value="TreeGrafter"/>
</dbReference>
<feature type="region of interest" description="Disordered" evidence="8">
    <location>
        <begin position="1"/>
        <end position="60"/>
    </location>
</feature>
<organism evidence="10 11">
    <name type="scientific">Hahella chejuensis (strain KCTC 2396)</name>
    <dbReference type="NCBI Taxonomy" id="349521"/>
    <lineage>
        <taxon>Bacteria</taxon>
        <taxon>Pseudomonadati</taxon>
        <taxon>Pseudomonadota</taxon>
        <taxon>Gammaproteobacteria</taxon>
        <taxon>Oceanospirillales</taxon>
        <taxon>Hahellaceae</taxon>
        <taxon>Hahella</taxon>
    </lineage>
</organism>
<dbReference type="RefSeq" id="WP_011397856.1">
    <property type="nucleotide sequence ID" value="NC_007645.1"/>
</dbReference>
<keyword evidence="6" id="KW-0653">Protein transport</keyword>
<sequence length="264" mass="28852">MDKILRSSPVAGSRRLSYRPASVKAQNSASHKVADPGQDADGNAPVLNGERADNPLEAESTRQLVAMQRKLDELSREKESLERRLADNERQLKEATQETYDDAKAKGYAAGVEEGRTQSQKEIEEALDQFGELLKSIQVQTDNAFSQLESISTDIGFAVVCKILGEKLITREAVLASANAVLGAIRDASHLKVYLSKRDYALLSQVVDGELAGGSGKVELVIDPRINIGGCRVEANTGSWDGRLESQLRILRQKLEELSDSEKS</sequence>
<dbReference type="KEGG" id="hch:HCH_04076"/>
<keyword evidence="10" id="KW-0282">Flagellum</keyword>
<dbReference type="GO" id="GO:0015031">
    <property type="term" value="P:protein transport"/>
    <property type="evidence" value="ECO:0007669"/>
    <property type="project" value="UniProtKB-KW"/>
</dbReference>